<dbReference type="AlphaFoldDB" id="A0A238JZ33"/>
<dbReference type="Pfam" id="PF03023">
    <property type="entry name" value="MurJ"/>
    <property type="match status" value="1"/>
</dbReference>
<proteinExistence type="inferred from homology"/>
<reference evidence="11 12" key="1">
    <citation type="submission" date="2017-05" db="EMBL/GenBank/DDBJ databases">
        <authorList>
            <person name="Song R."/>
            <person name="Chenine A.L."/>
            <person name="Ruprecht R.M."/>
        </authorList>
    </citation>
    <scope>NUCLEOTIDE SEQUENCE [LARGE SCALE GENOMIC DNA]</scope>
    <source>
        <strain evidence="11 12">CECT 8898</strain>
    </source>
</reference>
<dbReference type="Proteomes" id="UP000207598">
    <property type="component" value="Unassembled WGS sequence"/>
</dbReference>
<keyword evidence="5 10" id="KW-0573">Peptidoglycan synthesis</keyword>
<dbReference type="HAMAP" id="MF_02078">
    <property type="entry name" value="MurJ_MviN"/>
    <property type="match status" value="1"/>
</dbReference>
<dbReference type="GO" id="GO:0009252">
    <property type="term" value="P:peptidoglycan biosynthetic process"/>
    <property type="evidence" value="ECO:0007669"/>
    <property type="project" value="UniProtKB-UniRule"/>
</dbReference>
<protein>
    <recommendedName>
        <fullName evidence="10">Probable lipid II flippase MurJ</fullName>
    </recommendedName>
</protein>
<dbReference type="PRINTS" id="PR01806">
    <property type="entry name" value="VIRFACTRMVIN"/>
</dbReference>
<evidence type="ECO:0000256" key="5">
    <source>
        <dbReference type="ARBA" id="ARBA00022984"/>
    </source>
</evidence>
<sequence>MPRLAAWHRAFATVAGLTLVSRVLGFGRDLILAAVLGTGPVAVAFMLAFRLSNQLRALVAEGAFTAAFQPIDARLPPDSAEAQRFRAETLGWLLLGNLVLLVVVLAVPGAVLRLLAPGFGPDDPVHLLARDLLRLTFPFLLCISLVAYFGARLGSQGRFWAFAAAPSVMNLVLIAGLLLAGLSDWPGHVAALAVLVSGVAQVALVGWAMQRAGLAQPWPRLGLSGHTRRFFRNLGPAVLSAGATQVAVFIDTVLASFLPGGALAHLYFADRLYQLPIGLISVALGTVLLPEIARRSAEGGDGRAPLRQALAVCAGIGVPIALVMGLWGAEIIALLFQRGSFTSEDTAATAQILAGYALGVVPALFVRPLVVQFQGLGDTATPFRLLLAALVVNLGCKLALVPALGAVGLALGTSAGTLAYVLLLGWTLRRQG</sequence>
<keyword evidence="12" id="KW-1185">Reference proteome</keyword>
<feature type="transmembrane region" description="Helical" evidence="10">
    <location>
        <begin position="382"/>
        <end position="400"/>
    </location>
</feature>
<keyword evidence="7 10" id="KW-0472">Membrane</keyword>
<evidence type="ECO:0000256" key="7">
    <source>
        <dbReference type="ARBA" id="ARBA00023136"/>
    </source>
</evidence>
<feature type="transmembrane region" description="Helical" evidence="10">
    <location>
        <begin position="272"/>
        <end position="289"/>
    </location>
</feature>
<gene>
    <name evidence="11" type="primary">murJ_1</name>
    <name evidence="10" type="synonym">murJ</name>
    <name evidence="11" type="ORF">MAA8898_00686</name>
</gene>
<dbReference type="GO" id="GO:0005886">
    <property type="term" value="C:plasma membrane"/>
    <property type="evidence" value="ECO:0007669"/>
    <property type="project" value="UniProtKB-SubCell"/>
</dbReference>
<dbReference type="GO" id="GO:0015648">
    <property type="term" value="F:lipid-linked peptidoglycan transporter activity"/>
    <property type="evidence" value="ECO:0007669"/>
    <property type="project" value="UniProtKB-UniRule"/>
</dbReference>
<feature type="transmembrane region" description="Helical" evidence="10">
    <location>
        <begin position="30"/>
        <end position="49"/>
    </location>
</feature>
<feature type="transmembrane region" description="Helical" evidence="10">
    <location>
        <begin position="90"/>
        <end position="112"/>
    </location>
</feature>
<feature type="transmembrane region" description="Helical" evidence="10">
    <location>
        <begin position="309"/>
        <end position="336"/>
    </location>
</feature>
<organism evidence="11 12">
    <name type="scientific">Maliponia aquimaris</name>
    <dbReference type="NCBI Taxonomy" id="1673631"/>
    <lineage>
        <taxon>Bacteria</taxon>
        <taxon>Pseudomonadati</taxon>
        <taxon>Pseudomonadota</taxon>
        <taxon>Alphaproteobacteria</taxon>
        <taxon>Rhodobacterales</taxon>
        <taxon>Paracoccaceae</taxon>
        <taxon>Maliponia</taxon>
    </lineage>
</organism>
<keyword evidence="10" id="KW-0997">Cell inner membrane</keyword>
<dbReference type="GO" id="GO:0008360">
    <property type="term" value="P:regulation of cell shape"/>
    <property type="evidence" value="ECO:0007669"/>
    <property type="project" value="UniProtKB-KW"/>
</dbReference>
<dbReference type="PANTHER" id="PTHR47019:SF1">
    <property type="entry name" value="LIPID II FLIPPASE MURJ"/>
    <property type="match status" value="1"/>
</dbReference>
<feature type="transmembrane region" description="Helical" evidence="10">
    <location>
        <begin position="159"/>
        <end position="182"/>
    </location>
</feature>
<dbReference type="CDD" id="cd13123">
    <property type="entry name" value="MATE_MurJ_like"/>
    <property type="match status" value="1"/>
</dbReference>
<accession>A0A238JZ33</accession>
<feature type="transmembrane region" description="Helical" evidence="10">
    <location>
        <begin position="188"/>
        <end position="209"/>
    </location>
</feature>
<feature type="transmembrane region" description="Helical" evidence="10">
    <location>
        <begin position="348"/>
        <end position="370"/>
    </location>
</feature>
<evidence type="ECO:0000256" key="1">
    <source>
        <dbReference type="ARBA" id="ARBA00004651"/>
    </source>
</evidence>
<dbReference type="RefSeq" id="WP_176445056.1">
    <property type="nucleotide sequence ID" value="NZ_FXYF01000002.1"/>
</dbReference>
<comment type="function">
    <text evidence="8 10">Involved in peptidoglycan biosynthesis. Transports lipid-linked peptidoglycan precursors from the inner to the outer leaflet of the cytoplasmic membrane.</text>
</comment>
<evidence type="ECO:0000256" key="4">
    <source>
        <dbReference type="ARBA" id="ARBA00022960"/>
    </source>
</evidence>
<keyword evidence="10" id="KW-0961">Cell wall biogenesis/degradation</keyword>
<keyword evidence="3 10" id="KW-0812">Transmembrane</keyword>
<dbReference type="InterPro" id="IPR004268">
    <property type="entry name" value="MurJ"/>
</dbReference>
<dbReference type="InterPro" id="IPR051050">
    <property type="entry name" value="Lipid_II_flippase_MurJ/MviN"/>
</dbReference>
<dbReference type="PANTHER" id="PTHR47019">
    <property type="entry name" value="LIPID II FLIPPASE MURJ"/>
    <property type="match status" value="1"/>
</dbReference>
<evidence type="ECO:0000256" key="9">
    <source>
        <dbReference type="ARBA" id="ARBA00061532"/>
    </source>
</evidence>
<evidence type="ECO:0000256" key="6">
    <source>
        <dbReference type="ARBA" id="ARBA00022989"/>
    </source>
</evidence>
<evidence type="ECO:0000313" key="11">
    <source>
        <dbReference type="EMBL" id="SMX35910.1"/>
    </source>
</evidence>
<evidence type="ECO:0000256" key="3">
    <source>
        <dbReference type="ARBA" id="ARBA00022692"/>
    </source>
</evidence>
<dbReference type="UniPathway" id="UPA00219"/>
<evidence type="ECO:0000256" key="2">
    <source>
        <dbReference type="ARBA" id="ARBA00022475"/>
    </source>
</evidence>
<keyword evidence="4 10" id="KW-0133">Cell shape</keyword>
<comment type="subcellular location">
    <subcellularLocation>
        <location evidence="10">Cell inner membrane</location>
        <topology evidence="10">Multi-pass membrane protein</topology>
    </subcellularLocation>
    <subcellularLocation>
        <location evidence="1">Cell membrane</location>
        <topology evidence="1">Multi-pass membrane protein</topology>
    </subcellularLocation>
</comment>
<keyword evidence="10" id="KW-0813">Transport</keyword>
<evidence type="ECO:0000256" key="10">
    <source>
        <dbReference type="HAMAP-Rule" id="MF_02078"/>
    </source>
</evidence>
<dbReference type="EMBL" id="FXYF01000002">
    <property type="protein sequence ID" value="SMX35910.1"/>
    <property type="molecule type" value="Genomic_DNA"/>
</dbReference>
<dbReference type="GO" id="GO:0071555">
    <property type="term" value="P:cell wall organization"/>
    <property type="evidence" value="ECO:0007669"/>
    <property type="project" value="UniProtKB-KW"/>
</dbReference>
<dbReference type="NCBIfam" id="TIGR01695">
    <property type="entry name" value="murJ_mviN"/>
    <property type="match status" value="1"/>
</dbReference>
<keyword evidence="2 10" id="KW-1003">Cell membrane</keyword>
<evidence type="ECO:0000313" key="12">
    <source>
        <dbReference type="Proteomes" id="UP000207598"/>
    </source>
</evidence>
<dbReference type="GO" id="GO:0034204">
    <property type="term" value="P:lipid translocation"/>
    <property type="evidence" value="ECO:0007669"/>
    <property type="project" value="TreeGrafter"/>
</dbReference>
<comment type="pathway">
    <text evidence="10">Cell wall biogenesis; peptidoglycan biosynthesis.</text>
</comment>
<name>A0A238JZ33_9RHOB</name>
<feature type="transmembrane region" description="Helical" evidence="10">
    <location>
        <begin position="132"/>
        <end position="150"/>
    </location>
</feature>
<feature type="transmembrane region" description="Helical" evidence="10">
    <location>
        <begin position="7"/>
        <end position="24"/>
    </location>
</feature>
<evidence type="ECO:0000256" key="8">
    <source>
        <dbReference type="ARBA" id="ARBA00060041"/>
    </source>
</evidence>
<comment type="similarity">
    <text evidence="9 10">Belongs to the MurJ/MviN family.</text>
</comment>
<feature type="transmembrane region" description="Helical" evidence="10">
    <location>
        <begin position="230"/>
        <end position="250"/>
    </location>
</feature>
<keyword evidence="6 10" id="KW-1133">Transmembrane helix</keyword>
<feature type="transmembrane region" description="Helical" evidence="10">
    <location>
        <begin position="406"/>
        <end position="428"/>
    </location>
</feature>